<accession>A0ABW2ULC7</accession>
<keyword evidence="3" id="KW-1185">Reference proteome</keyword>
<dbReference type="Proteomes" id="UP001596516">
    <property type="component" value="Unassembled WGS sequence"/>
</dbReference>
<comment type="caution">
    <text evidence="2">The sequence shown here is derived from an EMBL/GenBank/DDBJ whole genome shotgun (WGS) entry which is preliminary data.</text>
</comment>
<feature type="region of interest" description="Disordered" evidence="1">
    <location>
        <begin position="72"/>
        <end position="93"/>
    </location>
</feature>
<name>A0ABW2ULC7_9RHOB</name>
<keyword evidence="2" id="KW-0808">Transferase</keyword>
<evidence type="ECO:0000256" key="1">
    <source>
        <dbReference type="SAM" id="MobiDB-lite"/>
    </source>
</evidence>
<dbReference type="Pfam" id="PF08843">
    <property type="entry name" value="AbiEii"/>
    <property type="match status" value="1"/>
</dbReference>
<organism evidence="2 3">
    <name type="scientific">Plastorhodobacter daqingensis</name>
    <dbReference type="NCBI Taxonomy" id="1387281"/>
    <lineage>
        <taxon>Bacteria</taxon>
        <taxon>Pseudomonadati</taxon>
        <taxon>Pseudomonadota</taxon>
        <taxon>Alphaproteobacteria</taxon>
        <taxon>Rhodobacterales</taxon>
        <taxon>Paracoccaceae</taxon>
        <taxon>Plastorhodobacter</taxon>
    </lineage>
</organism>
<sequence length="93" mass="10322">MTHETHEAQVALPVRVLPHVAGENKGGTAIDPFSLVRLTVDIDLTYLPIQEQAESLDAINTARDRIAAFTETATPERHQQGAHRRFRNRKAPG</sequence>
<dbReference type="GO" id="GO:0016740">
    <property type="term" value="F:transferase activity"/>
    <property type="evidence" value="ECO:0007669"/>
    <property type="project" value="UniProtKB-KW"/>
</dbReference>
<feature type="compositionally biased region" description="Basic residues" evidence="1">
    <location>
        <begin position="80"/>
        <end position="93"/>
    </location>
</feature>
<proteinExistence type="predicted"/>
<reference evidence="3" key="1">
    <citation type="journal article" date="2019" name="Int. J. Syst. Evol. Microbiol.">
        <title>The Global Catalogue of Microorganisms (GCM) 10K type strain sequencing project: providing services to taxonomists for standard genome sequencing and annotation.</title>
        <authorList>
            <consortium name="The Broad Institute Genomics Platform"/>
            <consortium name="The Broad Institute Genome Sequencing Center for Infectious Disease"/>
            <person name="Wu L."/>
            <person name="Ma J."/>
        </authorList>
    </citation>
    <scope>NUCLEOTIDE SEQUENCE [LARGE SCALE GENOMIC DNA]</scope>
    <source>
        <strain evidence="3">CGMCC 1.12750</strain>
    </source>
</reference>
<dbReference type="RefSeq" id="WP_377405514.1">
    <property type="nucleotide sequence ID" value="NZ_JBHTFQ010000008.1"/>
</dbReference>
<protein>
    <submittedName>
        <fullName evidence="2">Nucleotidyl transferase AbiEii/AbiGii toxin family protein</fullName>
    </submittedName>
</protein>
<dbReference type="EMBL" id="JBHTFQ010000008">
    <property type="protein sequence ID" value="MFC7705519.1"/>
    <property type="molecule type" value="Genomic_DNA"/>
</dbReference>
<evidence type="ECO:0000313" key="3">
    <source>
        <dbReference type="Proteomes" id="UP001596516"/>
    </source>
</evidence>
<evidence type="ECO:0000313" key="2">
    <source>
        <dbReference type="EMBL" id="MFC7705519.1"/>
    </source>
</evidence>
<gene>
    <name evidence="2" type="ORF">ACFQXB_15105</name>
</gene>
<dbReference type="InterPro" id="IPR014942">
    <property type="entry name" value="AbiEii"/>
</dbReference>